<name>A0A1I8GRV4_9PLAT</name>
<reference evidence="3" key="1">
    <citation type="submission" date="2016-11" db="UniProtKB">
        <authorList>
            <consortium name="WormBaseParasite"/>
        </authorList>
    </citation>
    <scope>IDENTIFICATION</scope>
</reference>
<evidence type="ECO:0000256" key="1">
    <source>
        <dbReference type="SAM" id="MobiDB-lite"/>
    </source>
</evidence>
<proteinExistence type="predicted"/>
<dbReference type="AlphaFoldDB" id="A0A1I8GRV4"/>
<evidence type="ECO:0000313" key="2">
    <source>
        <dbReference type="Proteomes" id="UP000095280"/>
    </source>
</evidence>
<dbReference type="Proteomes" id="UP000095280">
    <property type="component" value="Unplaced"/>
</dbReference>
<organism evidence="2 3">
    <name type="scientific">Macrostomum lignano</name>
    <dbReference type="NCBI Taxonomy" id="282301"/>
    <lineage>
        <taxon>Eukaryota</taxon>
        <taxon>Metazoa</taxon>
        <taxon>Spiralia</taxon>
        <taxon>Lophotrochozoa</taxon>
        <taxon>Platyhelminthes</taxon>
        <taxon>Rhabditophora</taxon>
        <taxon>Macrostomorpha</taxon>
        <taxon>Macrostomida</taxon>
        <taxon>Macrostomidae</taxon>
        <taxon>Macrostomum</taxon>
    </lineage>
</organism>
<evidence type="ECO:0000313" key="3">
    <source>
        <dbReference type="WBParaSite" id="maker-uti_cns_0002797-snap-gene-0.17-mRNA-1"/>
    </source>
</evidence>
<sequence length="62" mass="6934">MRSRCPAGQRVSNAAWSRKRWSAPQSWTANCTCWCAGATPTTASHPRQSWSRPPRRTFAALS</sequence>
<feature type="compositionally biased region" description="Polar residues" evidence="1">
    <location>
        <begin position="40"/>
        <end position="51"/>
    </location>
</feature>
<feature type="region of interest" description="Disordered" evidence="1">
    <location>
        <begin position="40"/>
        <end position="62"/>
    </location>
</feature>
<protein>
    <submittedName>
        <fullName evidence="3">Uncharacterized protein</fullName>
    </submittedName>
</protein>
<dbReference type="WBParaSite" id="maker-uti_cns_0002797-snap-gene-0.17-mRNA-1">
    <property type="protein sequence ID" value="maker-uti_cns_0002797-snap-gene-0.17-mRNA-1"/>
    <property type="gene ID" value="maker-uti_cns_0002797-snap-gene-0.17"/>
</dbReference>
<keyword evidence="2" id="KW-1185">Reference proteome</keyword>
<accession>A0A1I8GRV4</accession>